<accession>A0A8I6Y657</accession>
<keyword evidence="4 5" id="KW-0408">Iron</keyword>
<comment type="cofactor">
    <cofactor evidence="1">
        <name>L-ascorbate</name>
        <dbReference type="ChEBI" id="CHEBI:38290"/>
    </cofactor>
</comment>
<sequence>MARVEALSMSGLSAIPAEYVRPQEERQGLGDAYDEAAASWSAAGSPQIPVVDVAAFDAAHPASPASLAVVGAVRAAAEEWGVMHVAGHGIPEDLIDALRGAGTGFFRLPIEDKEAYANDPAAGRLEGYGSRLAGSAGEDGKREWEDYLFHMLHPDARADHALWPAHPPEYVPVTKTFGERVSELASRLLAILSLGLGVPADTLERRLRLTSGDAEVEVEDDLLLKLKINYYPRCPQPELAVGVEAHTDVSALSFILTNGVPGLQVVNSDGAWVTARDEPGTLVVHVGDALEILSNGRYTSVLHRGLVNRQAVRVSWVVFAEPPPDSVLLRPLPELLVDEPPRFEPRTFRQHLERKVLKKNDAQEEEEVKKPPVAAQEEEEEASKPLVAGEEEHKVLKE</sequence>
<dbReference type="SUPFAM" id="SSF51197">
    <property type="entry name" value="Clavaminate synthase-like"/>
    <property type="match status" value="1"/>
</dbReference>
<evidence type="ECO:0000313" key="9">
    <source>
        <dbReference type="Proteomes" id="UP000011116"/>
    </source>
</evidence>
<evidence type="ECO:0000256" key="1">
    <source>
        <dbReference type="ARBA" id="ARBA00001961"/>
    </source>
</evidence>
<evidence type="ECO:0000256" key="4">
    <source>
        <dbReference type="ARBA" id="ARBA00023004"/>
    </source>
</evidence>
<reference evidence="8" key="3">
    <citation type="submission" date="2022-01" db="UniProtKB">
        <authorList>
            <consortium name="EnsemblPlants"/>
        </authorList>
    </citation>
    <scope>IDENTIFICATION</scope>
    <source>
        <strain evidence="8">subsp. vulgare</strain>
    </source>
</reference>
<dbReference type="InterPro" id="IPR026992">
    <property type="entry name" value="DIOX_N"/>
</dbReference>
<dbReference type="Gramene" id="HORVU.MOREX.r3.5HG0509790.1">
    <property type="protein sequence ID" value="HORVU.MOREX.r3.5HG0509790.1.CDS1"/>
    <property type="gene ID" value="HORVU.MOREX.r3.5HG0509790"/>
</dbReference>
<dbReference type="InterPro" id="IPR044861">
    <property type="entry name" value="IPNS-like_FE2OG_OXY"/>
</dbReference>
<evidence type="ECO:0000256" key="6">
    <source>
        <dbReference type="SAM" id="MobiDB-lite"/>
    </source>
</evidence>
<name>A0A8I6Y657_HORVV</name>
<evidence type="ECO:0000256" key="5">
    <source>
        <dbReference type="RuleBase" id="RU003682"/>
    </source>
</evidence>
<dbReference type="Pfam" id="PF14226">
    <property type="entry name" value="DIOX_N"/>
    <property type="match status" value="1"/>
</dbReference>
<dbReference type="Gene3D" id="2.60.120.330">
    <property type="entry name" value="B-lactam Antibiotic, Isopenicillin N Synthase, Chain"/>
    <property type="match status" value="1"/>
</dbReference>
<dbReference type="AlphaFoldDB" id="A0A8I6Y657"/>
<reference evidence="8" key="2">
    <citation type="submission" date="2020-10" db="EMBL/GenBank/DDBJ databases">
        <authorList>
            <person name="Scholz U."/>
            <person name="Mascher M."/>
            <person name="Fiebig A."/>
        </authorList>
    </citation>
    <scope>NUCLEOTIDE SEQUENCE [LARGE SCALE GENOMIC DNA]</scope>
    <source>
        <strain evidence="8">cv. Morex</strain>
    </source>
</reference>
<dbReference type="GO" id="GO:0046872">
    <property type="term" value="F:metal ion binding"/>
    <property type="evidence" value="ECO:0007669"/>
    <property type="project" value="UniProtKB-KW"/>
</dbReference>
<feature type="region of interest" description="Disordered" evidence="6">
    <location>
        <begin position="356"/>
        <end position="398"/>
    </location>
</feature>
<evidence type="ECO:0000256" key="2">
    <source>
        <dbReference type="ARBA" id="ARBA00022723"/>
    </source>
</evidence>
<dbReference type="SMR" id="A0A8I6Y657"/>
<evidence type="ECO:0000256" key="3">
    <source>
        <dbReference type="ARBA" id="ARBA00023002"/>
    </source>
</evidence>
<organism evidence="8 9">
    <name type="scientific">Hordeum vulgare subsp. vulgare</name>
    <name type="common">Domesticated barley</name>
    <dbReference type="NCBI Taxonomy" id="112509"/>
    <lineage>
        <taxon>Eukaryota</taxon>
        <taxon>Viridiplantae</taxon>
        <taxon>Streptophyta</taxon>
        <taxon>Embryophyta</taxon>
        <taxon>Tracheophyta</taxon>
        <taxon>Spermatophyta</taxon>
        <taxon>Magnoliopsida</taxon>
        <taxon>Liliopsida</taxon>
        <taxon>Poales</taxon>
        <taxon>Poaceae</taxon>
        <taxon>BOP clade</taxon>
        <taxon>Pooideae</taxon>
        <taxon>Triticodae</taxon>
        <taxon>Triticeae</taxon>
        <taxon>Hordeinae</taxon>
        <taxon>Hordeum</taxon>
    </lineage>
</organism>
<evidence type="ECO:0000259" key="7">
    <source>
        <dbReference type="PROSITE" id="PS51471"/>
    </source>
</evidence>
<keyword evidence="3 5" id="KW-0560">Oxidoreductase</keyword>
<dbReference type="Proteomes" id="UP000011116">
    <property type="component" value="Chromosome 5H"/>
</dbReference>
<evidence type="ECO:0000313" key="8">
    <source>
        <dbReference type="EnsemblPlants" id="HORVU.MOREX.r3.5HG0509790.1.CDS1"/>
    </source>
</evidence>
<dbReference type="Pfam" id="PF03171">
    <property type="entry name" value="2OG-FeII_Oxy"/>
    <property type="match status" value="1"/>
</dbReference>
<keyword evidence="2 5" id="KW-0479">Metal-binding</keyword>
<dbReference type="InterPro" id="IPR027443">
    <property type="entry name" value="IPNS-like_sf"/>
</dbReference>
<dbReference type="FunFam" id="2.60.120.330:FF:000070">
    <property type="entry name" value="2-oxoglutarate (2OG) and Fe(II)-dependent oxygenase superfamily protein"/>
    <property type="match status" value="1"/>
</dbReference>
<keyword evidence="9" id="KW-1185">Reference proteome</keyword>
<dbReference type="EnsemblPlants" id="HORVU.MOREX.r3.5HG0509790.1">
    <property type="protein sequence ID" value="HORVU.MOREX.r3.5HG0509790.1.CDS1"/>
    <property type="gene ID" value="HORVU.MOREX.r3.5HG0509790"/>
</dbReference>
<dbReference type="Gramene" id="HORVU.MOREX.r2.5HG0423420.1">
    <property type="protein sequence ID" value="HORVU.MOREX.r2.5HG0423420.1.CDS.1"/>
    <property type="gene ID" value="HORVU.MOREX.r2.5HG0423420"/>
</dbReference>
<feature type="compositionally biased region" description="Basic and acidic residues" evidence="6">
    <location>
        <begin position="356"/>
        <end position="370"/>
    </location>
</feature>
<dbReference type="InterPro" id="IPR050231">
    <property type="entry name" value="Iron_ascorbate_oxido_reductase"/>
</dbReference>
<dbReference type="PANTHER" id="PTHR47990">
    <property type="entry name" value="2-OXOGLUTARATE (2OG) AND FE(II)-DEPENDENT OXYGENASE SUPERFAMILY PROTEIN-RELATED"/>
    <property type="match status" value="1"/>
</dbReference>
<reference evidence="9" key="1">
    <citation type="journal article" date="2012" name="Nature">
        <title>A physical, genetic and functional sequence assembly of the barley genome.</title>
        <authorList>
            <consortium name="The International Barley Genome Sequencing Consortium"/>
            <person name="Mayer K.F."/>
            <person name="Waugh R."/>
            <person name="Brown J.W."/>
            <person name="Schulman A."/>
            <person name="Langridge P."/>
            <person name="Platzer M."/>
            <person name="Fincher G.B."/>
            <person name="Muehlbauer G.J."/>
            <person name="Sato K."/>
            <person name="Close T.J."/>
            <person name="Wise R.P."/>
            <person name="Stein N."/>
        </authorList>
    </citation>
    <scope>NUCLEOTIDE SEQUENCE [LARGE SCALE GENOMIC DNA]</scope>
    <source>
        <strain evidence="9">cv. Morex</strain>
    </source>
</reference>
<comment type="similarity">
    <text evidence="5">Belongs to the iron/ascorbate-dependent oxidoreductase family.</text>
</comment>
<dbReference type="InterPro" id="IPR005123">
    <property type="entry name" value="Oxoglu/Fe-dep_dioxygenase_dom"/>
</dbReference>
<protein>
    <recommendedName>
        <fullName evidence="7">Fe2OG dioxygenase domain-containing protein</fullName>
    </recommendedName>
</protein>
<proteinExistence type="inferred from homology"/>
<dbReference type="GO" id="GO:0016706">
    <property type="term" value="F:2-oxoglutarate-dependent dioxygenase activity"/>
    <property type="evidence" value="ECO:0000318"/>
    <property type="project" value="GO_Central"/>
</dbReference>
<feature type="domain" description="Fe2OG dioxygenase" evidence="7">
    <location>
        <begin position="218"/>
        <end position="322"/>
    </location>
</feature>
<dbReference type="PROSITE" id="PS51471">
    <property type="entry name" value="FE2OG_OXY"/>
    <property type="match status" value="1"/>
</dbReference>